<evidence type="ECO:0000256" key="1">
    <source>
        <dbReference type="SAM" id="MobiDB-lite"/>
    </source>
</evidence>
<sequence>MSSDKGAAAADIVALFGRLYTETYCATAASVLLLYDAFVTSDREVACFWTAKRTGAALLFFANRWISAAYYVMVLVEFVPFPSDKRCLYFVAAAQAIEILQFVPGAAFSALRAFVLSRSKVLGILVFALSLAPVGANLVHFAYQPSGKNFPPFGCTLSDSTSVALNLRLVIIARVPLIIADILLICITWTKLSSGQWGARKGIRQSERPPLFDILFRGGVIYFVVLFVLNTLHLVLSATGIAGEANAGSSVITEFTVPLTSILISRFLLELQEASQMVVRLDADDLWHSSRNPWESTPSFISSLGGFVNPELSVWSDDEDTVEEALSRPQVPEEKEGGGMGETTQSALSSSSTLEIERHQASHACV</sequence>
<feature type="domain" description="DUF6533" evidence="3">
    <location>
        <begin position="24"/>
        <end position="67"/>
    </location>
</feature>
<keyword evidence="5" id="KW-1185">Reference proteome</keyword>
<feature type="transmembrane region" description="Helical" evidence="2">
    <location>
        <begin position="211"/>
        <end position="235"/>
    </location>
</feature>
<accession>A0A5C3NVE0</accession>
<evidence type="ECO:0000313" key="4">
    <source>
        <dbReference type="EMBL" id="TFK80318.1"/>
    </source>
</evidence>
<feature type="transmembrane region" description="Helical" evidence="2">
    <location>
        <begin position="121"/>
        <end position="143"/>
    </location>
</feature>
<keyword evidence="2" id="KW-0812">Transmembrane</keyword>
<name>A0A5C3NVE0_9APHY</name>
<reference evidence="4 5" key="1">
    <citation type="journal article" date="2019" name="Nat. Ecol. Evol.">
        <title>Megaphylogeny resolves global patterns of mushroom evolution.</title>
        <authorList>
            <person name="Varga T."/>
            <person name="Krizsan K."/>
            <person name="Foldi C."/>
            <person name="Dima B."/>
            <person name="Sanchez-Garcia M."/>
            <person name="Sanchez-Ramirez S."/>
            <person name="Szollosi G.J."/>
            <person name="Szarkandi J.G."/>
            <person name="Papp V."/>
            <person name="Albert L."/>
            <person name="Andreopoulos W."/>
            <person name="Angelini C."/>
            <person name="Antonin V."/>
            <person name="Barry K.W."/>
            <person name="Bougher N.L."/>
            <person name="Buchanan P."/>
            <person name="Buyck B."/>
            <person name="Bense V."/>
            <person name="Catcheside P."/>
            <person name="Chovatia M."/>
            <person name="Cooper J."/>
            <person name="Damon W."/>
            <person name="Desjardin D."/>
            <person name="Finy P."/>
            <person name="Geml J."/>
            <person name="Haridas S."/>
            <person name="Hughes K."/>
            <person name="Justo A."/>
            <person name="Karasinski D."/>
            <person name="Kautmanova I."/>
            <person name="Kiss B."/>
            <person name="Kocsube S."/>
            <person name="Kotiranta H."/>
            <person name="LaButti K.M."/>
            <person name="Lechner B.E."/>
            <person name="Liimatainen K."/>
            <person name="Lipzen A."/>
            <person name="Lukacs Z."/>
            <person name="Mihaltcheva S."/>
            <person name="Morgado L.N."/>
            <person name="Niskanen T."/>
            <person name="Noordeloos M.E."/>
            <person name="Ohm R.A."/>
            <person name="Ortiz-Santana B."/>
            <person name="Ovrebo C."/>
            <person name="Racz N."/>
            <person name="Riley R."/>
            <person name="Savchenko A."/>
            <person name="Shiryaev A."/>
            <person name="Soop K."/>
            <person name="Spirin V."/>
            <person name="Szebenyi C."/>
            <person name="Tomsovsky M."/>
            <person name="Tulloss R.E."/>
            <person name="Uehling J."/>
            <person name="Grigoriev I.V."/>
            <person name="Vagvolgyi C."/>
            <person name="Papp T."/>
            <person name="Martin F.M."/>
            <person name="Miettinen O."/>
            <person name="Hibbett D.S."/>
            <person name="Nagy L.G."/>
        </authorList>
    </citation>
    <scope>NUCLEOTIDE SEQUENCE [LARGE SCALE GENOMIC DNA]</scope>
    <source>
        <strain evidence="4 5">HHB13444</strain>
    </source>
</reference>
<proteinExistence type="predicted"/>
<gene>
    <name evidence="4" type="ORF">K466DRAFT_591918</name>
</gene>
<dbReference type="STRING" id="1314778.A0A5C3NVE0"/>
<keyword evidence="2" id="KW-1133">Transmembrane helix</keyword>
<dbReference type="InParanoid" id="A0A5C3NVE0"/>
<evidence type="ECO:0000259" key="3">
    <source>
        <dbReference type="Pfam" id="PF20151"/>
    </source>
</evidence>
<dbReference type="AlphaFoldDB" id="A0A5C3NVE0"/>
<feature type="transmembrane region" description="Helical" evidence="2">
    <location>
        <begin position="88"/>
        <end position="109"/>
    </location>
</feature>
<feature type="transmembrane region" description="Helical" evidence="2">
    <location>
        <begin position="163"/>
        <end position="190"/>
    </location>
</feature>
<evidence type="ECO:0000313" key="5">
    <source>
        <dbReference type="Proteomes" id="UP000308197"/>
    </source>
</evidence>
<dbReference type="EMBL" id="ML211800">
    <property type="protein sequence ID" value="TFK80318.1"/>
    <property type="molecule type" value="Genomic_DNA"/>
</dbReference>
<evidence type="ECO:0000256" key="2">
    <source>
        <dbReference type="SAM" id="Phobius"/>
    </source>
</evidence>
<feature type="region of interest" description="Disordered" evidence="1">
    <location>
        <begin position="319"/>
        <end position="366"/>
    </location>
</feature>
<protein>
    <recommendedName>
        <fullName evidence="3">DUF6533 domain-containing protein</fullName>
    </recommendedName>
</protein>
<dbReference type="Proteomes" id="UP000308197">
    <property type="component" value="Unassembled WGS sequence"/>
</dbReference>
<keyword evidence="2" id="KW-0472">Membrane</keyword>
<organism evidence="4 5">
    <name type="scientific">Polyporus arcularius HHB13444</name>
    <dbReference type="NCBI Taxonomy" id="1314778"/>
    <lineage>
        <taxon>Eukaryota</taxon>
        <taxon>Fungi</taxon>
        <taxon>Dikarya</taxon>
        <taxon>Basidiomycota</taxon>
        <taxon>Agaricomycotina</taxon>
        <taxon>Agaricomycetes</taxon>
        <taxon>Polyporales</taxon>
        <taxon>Polyporaceae</taxon>
        <taxon>Polyporus</taxon>
    </lineage>
</organism>
<feature type="transmembrane region" description="Helical" evidence="2">
    <location>
        <begin position="56"/>
        <end position="76"/>
    </location>
</feature>
<dbReference type="InterPro" id="IPR045340">
    <property type="entry name" value="DUF6533"/>
</dbReference>
<dbReference type="Pfam" id="PF20151">
    <property type="entry name" value="DUF6533"/>
    <property type="match status" value="1"/>
</dbReference>
<feature type="compositionally biased region" description="Low complexity" evidence="1">
    <location>
        <begin position="342"/>
        <end position="354"/>
    </location>
</feature>